<reference evidence="1" key="1">
    <citation type="submission" date="2021-06" db="EMBL/GenBank/DDBJ databases">
        <authorList>
            <person name="Hodson N. C."/>
            <person name="Mongue J. A."/>
            <person name="Jaron S. K."/>
        </authorList>
    </citation>
    <scope>NUCLEOTIDE SEQUENCE</scope>
</reference>
<sequence>MQNTKVDAFYGFSRLSLYEDINQEGDYYFMRVGSQCMMLPEGIQERASSVDTHETCLLLCRLPNCRSCVRMYPGGPGHQDLRDVEINDQVVSVKACDRAY</sequence>
<comment type="caution">
    <text evidence="1">The sequence shown here is derived from an EMBL/GenBank/DDBJ whole genome shotgun (WGS) entry which is preliminary data.</text>
</comment>
<proteinExistence type="predicted"/>
<keyword evidence="2" id="KW-1185">Reference proteome</keyword>
<organism evidence="1 2">
    <name type="scientific">Allacma fusca</name>
    <dbReference type="NCBI Taxonomy" id="39272"/>
    <lineage>
        <taxon>Eukaryota</taxon>
        <taxon>Metazoa</taxon>
        <taxon>Ecdysozoa</taxon>
        <taxon>Arthropoda</taxon>
        <taxon>Hexapoda</taxon>
        <taxon>Collembola</taxon>
        <taxon>Symphypleona</taxon>
        <taxon>Sminthuridae</taxon>
        <taxon>Allacma</taxon>
    </lineage>
</organism>
<gene>
    <name evidence="1" type="ORF">AFUS01_LOCUS28840</name>
</gene>
<name>A0A8J2KRV8_9HEXA</name>
<evidence type="ECO:0000313" key="1">
    <source>
        <dbReference type="EMBL" id="CAG7818327.1"/>
    </source>
</evidence>
<dbReference type="EMBL" id="CAJVCH010418044">
    <property type="protein sequence ID" value="CAG7818327.1"/>
    <property type="molecule type" value="Genomic_DNA"/>
</dbReference>
<protein>
    <submittedName>
        <fullName evidence="1">Uncharacterized protein</fullName>
    </submittedName>
</protein>
<dbReference type="OrthoDB" id="9973045at2759"/>
<evidence type="ECO:0000313" key="2">
    <source>
        <dbReference type="Proteomes" id="UP000708208"/>
    </source>
</evidence>
<dbReference type="AlphaFoldDB" id="A0A8J2KRV8"/>
<accession>A0A8J2KRV8</accession>
<dbReference type="Proteomes" id="UP000708208">
    <property type="component" value="Unassembled WGS sequence"/>
</dbReference>